<dbReference type="EMBL" id="JAIVGD010000019">
    <property type="protein sequence ID" value="KAH0750486.1"/>
    <property type="molecule type" value="Genomic_DNA"/>
</dbReference>
<evidence type="ECO:0000313" key="2">
    <source>
        <dbReference type="EMBL" id="KAH0750486.1"/>
    </source>
</evidence>
<feature type="transmembrane region" description="Helical" evidence="1">
    <location>
        <begin position="50"/>
        <end position="71"/>
    </location>
</feature>
<protein>
    <submittedName>
        <fullName evidence="2">Uncharacterized protein</fullName>
    </submittedName>
</protein>
<feature type="transmembrane region" description="Helical" evidence="1">
    <location>
        <begin position="113"/>
        <end position="132"/>
    </location>
</feature>
<keyword evidence="3" id="KW-1185">Reference proteome</keyword>
<proteinExistence type="predicted"/>
<keyword evidence="1" id="KW-1133">Transmembrane helix</keyword>
<dbReference type="Proteomes" id="UP000826656">
    <property type="component" value="Unassembled WGS sequence"/>
</dbReference>
<accession>A0ABQ7UNI1</accession>
<comment type="caution">
    <text evidence="2">The sequence shown here is derived from an EMBL/GenBank/DDBJ whole genome shotgun (WGS) entry which is preliminary data.</text>
</comment>
<keyword evidence="1" id="KW-0472">Membrane</keyword>
<evidence type="ECO:0000313" key="3">
    <source>
        <dbReference type="Proteomes" id="UP000826656"/>
    </source>
</evidence>
<organism evidence="2 3">
    <name type="scientific">Solanum tuberosum</name>
    <name type="common">Potato</name>
    <dbReference type="NCBI Taxonomy" id="4113"/>
    <lineage>
        <taxon>Eukaryota</taxon>
        <taxon>Viridiplantae</taxon>
        <taxon>Streptophyta</taxon>
        <taxon>Embryophyta</taxon>
        <taxon>Tracheophyta</taxon>
        <taxon>Spermatophyta</taxon>
        <taxon>Magnoliopsida</taxon>
        <taxon>eudicotyledons</taxon>
        <taxon>Gunneridae</taxon>
        <taxon>Pentapetalae</taxon>
        <taxon>asterids</taxon>
        <taxon>lamiids</taxon>
        <taxon>Solanales</taxon>
        <taxon>Solanaceae</taxon>
        <taxon>Solanoideae</taxon>
        <taxon>Solaneae</taxon>
        <taxon>Solanum</taxon>
    </lineage>
</organism>
<sequence>MKFSDMKLQAMNAVRAYFVRNWTSEDLMNTGEMTQHAYASLKRFAGEDAFSLLLPSISYSLLCHVELYFWILLALDMGSGRAVHNPFFCSKFTLSLLYITIESESIPCLLYRLVCRLLAPPTLGIGIIWFGSTFTRERSAI</sequence>
<keyword evidence="1" id="KW-0812">Transmembrane</keyword>
<gene>
    <name evidence="2" type="ORF">KY290_029718</name>
</gene>
<feature type="transmembrane region" description="Helical" evidence="1">
    <location>
        <begin position="83"/>
        <end position="101"/>
    </location>
</feature>
<name>A0ABQ7UNI1_SOLTU</name>
<reference evidence="2 3" key="1">
    <citation type="journal article" date="2021" name="bioRxiv">
        <title>Chromosome-scale and haplotype-resolved genome assembly of a tetraploid potato cultivar.</title>
        <authorList>
            <person name="Sun H."/>
            <person name="Jiao W.-B."/>
            <person name="Krause K."/>
            <person name="Campoy J.A."/>
            <person name="Goel M."/>
            <person name="Folz-Donahue K."/>
            <person name="Kukat C."/>
            <person name="Huettel B."/>
            <person name="Schneeberger K."/>
        </authorList>
    </citation>
    <scope>NUCLEOTIDE SEQUENCE [LARGE SCALE GENOMIC DNA]</scope>
    <source>
        <strain evidence="2">SolTubOtavaFocal</strain>
        <tissue evidence="2">Leaves</tissue>
    </source>
</reference>
<evidence type="ECO:0000256" key="1">
    <source>
        <dbReference type="SAM" id="Phobius"/>
    </source>
</evidence>